<organism evidence="3 4">
    <name type="scientific">Pseudoduganella lutea</name>
    <dbReference type="NCBI Taxonomy" id="321985"/>
    <lineage>
        <taxon>Bacteria</taxon>
        <taxon>Pseudomonadati</taxon>
        <taxon>Pseudomonadota</taxon>
        <taxon>Betaproteobacteria</taxon>
        <taxon>Burkholderiales</taxon>
        <taxon>Oxalobacteraceae</taxon>
        <taxon>Telluria group</taxon>
        <taxon>Pseudoduganella</taxon>
    </lineage>
</organism>
<reference evidence="3 4" key="1">
    <citation type="submission" date="2019-02" db="EMBL/GenBank/DDBJ databases">
        <title>Draft Genome Sequences of Six Type Strains of the Genus Massilia.</title>
        <authorList>
            <person name="Miess H."/>
            <person name="Frediansyhah A."/>
            <person name="Gross H."/>
        </authorList>
    </citation>
    <scope>NUCLEOTIDE SEQUENCE [LARGE SCALE GENOMIC DNA]</scope>
    <source>
        <strain evidence="3 4">DSM 17473</strain>
    </source>
</reference>
<protein>
    <submittedName>
        <fullName evidence="3">DUF2059 domain-containing protein</fullName>
    </submittedName>
</protein>
<dbReference type="Proteomes" id="UP000290637">
    <property type="component" value="Chromosome"/>
</dbReference>
<evidence type="ECO:0000313" key="3">
    <source>
        <dbReference type="EMBL" id="QBE62614.1"/>
    </source>
</evidence>
<sequence length="197" mass="21016">MKKIAAALLMSFAAVTAVSSAPALAQTAAAQPAATTAAAAVDPAAAAAVRELLAAMDYKSVMIESFKQMTASLPSAIKAGAEGAVRADPNLSDEQRAKKMAEVEQSVPKIAAAISRTYSDPTLVDEMLEAMVPIYARHYTADEMRQLAAFYKTPVGAKTLRLMPQLMNEGMQVGQQIIMPRMQKLMQELKQEQGQGK</sequence>
<dbReference type="Pfam" id="PF09832">
    <property type="entry name" value="DUF2059"/>
    <property type="match status" value="1"/>
</dbReference>
<dbReference type="OrthoDB" id="8589964at2"/>
<evidence type="ECO:0000313" key="4">
    <source>
        <dbReference type="Proteomes" id="UP000290637"/>
    </source>
</evidence>
<keyword evidence="4" id="KW-1185">Reference proteome</keyword>
<dbReference type="RefSeq" id="WP_130185749.1">
    <property type="nucleotide sequence ID" value="NZ_CP035913.1"/>
</dbReference>
<dbReference type="AlphaFoldDB" id="A0A4P6KV42"/>
<feature type="signal peptide" evidence="1">
    <location>
        <begin position="1"/>
        <end position="25"/>
    </location>
</feature>
<name>A0A4P6KV42_9BURK</name>
<proteinExistence type="predicted"/>
<dbReference type="InterPro" id="IPR018637">
    <property type="entry name" value="DUF2059"/>
</dbReference>
<dbReference type="EMBL" id="CP035913">
    <property type="protein sequence ID" value="QBE62614.1"/>
    <property type="molecule type" value="Genomic_DNA"/>
</dbReference>
<accession>A0A4P6KV42</accession>
<dbReference type="KEGG" id="plue:EWM63_06210"/>
<feature type="chain" id="PRO_5020350304" evidence="1">
    <location>
        <begin position="26"/>
        <end position="197"/>
    </location>
</feature>
<evidence type="ECO:0000256" key="1">
    <source>
        <dbReference type="SAM" id="SignalP"/>
    </source>
</evidence>
<feature type="domain" description="DUF2059" evidence="2">
    <location>
        <begin position="125"/>
        <end position="183"/>
    </location>
</feature>
<gene>
    <name evidence="3" type="ORF">EWM63_06210</name>
</gene>
<evidence type="ECO:0000259" key="2">
    <source>
        <dbReference type="Pfam" id="PF09832"/>
    </source>
</evidence>
<keyword evidence="1" id="KW-0732">Signal</keyword>